<evidence type="ECO:0000256" key="4">
    <source>
        <dbReference type="ARBA" id="ARBA00023242"/>
    </source>
</evidence>
<dbReference type="GO" id="GO:0045944">
    <property type="term" value="P:positive regulation of transcription by RNA polymerase II"/>
    <property type="evidence" value="ECO:0007669"/>
    <property type="project" value="TreeGrafter"/>
</dbReference>
<dbReference type="PANTHER" id="PTHR46452:SF1">
    <property type="entry name" value="TRANSCRIPTION INITIATION FACTOR TFIID SUBUNIT 3"/>
    <property type="match status" value="1"/>
</dbReference>
<dbReference type="InterPro" id="IPR009072">
    <property type="entry name" value="Histone-fold"/>
</dbReference>
<organism evidence="6 7">
    <name type="scientific">Paragonimus heterotremus</name>
    <dbReference type="NCBI Taxonomy" id="100268"/>
    <lineage>
        <taxon>Eukaryota</taxon>
        <taxon>Metazoa</taxon>
        <taxon>Spiralia</taxon>
        <taxon>Lophotrochozoa</taxon>
        <taxon>Platyhelminthes</taxon>
        <taxon>Trematoda</taxon>
        <taxon>Digenea</taxon>
        <taxon>Plagiorchiida</taxon>
        <taxon>Troglotremata</taxon>
        <taxon>Troglotrematidae</taxon>
        <taxon>Paragonimus</taxon>
    </lineage>
</organism>
<dbReference type="GO" id="GO:0002039">
    <property type="term" value="F:p53 binding"/>
    <property type="evidence" value="ECO:0007669"/>
    <property type="project" value="TreeGrafter"/>
</dbReference>
<comment type="caution">
    <text evidence="6">The sequence shown here is derived from an EMBL/GenBank/DDBJ whole genome shotgun (WGS) entry which is preliminary data.</text>
</comment>
<evidence type="ECO:0000256" key="1">
    <source>
        <dbReference type="ARBA" id="ARBA00004123"/>
    </source>
</evidence>
<dbReference type="Proteomes" id="UP000748531">
    <property type="component" value="Unassembled WGS sequence"/>
</dbReference>
<dbReference type="GO" id="GO:0005669">
    <property type="term" value="C:transcription factor TFIID complex"/>
    <property type="evidence" value="ECO:0007669"/>
    <property type="project" value="TreeGrafter"/>
</dbReference>
<dbReference type="PANTHER" id="PTHR46452">
    <property type="entry name" value="TRANSCRIPTION INITIATION FACTOR TFIID SUBUNIT 3"/>
    <property type="match status" value="1"/>
</dbReference>
<reference evidence="6" key="1">
    <citation type="submission" date="2019-05" db="EMBL/GenBank/DDBJ databases">
        <title>Annotation for the trematode Paragonimus heterotremus.</title>
        <authorList>
            <person name="Choi Y.-J."/>
        </authorList>
    </citation>
    <scope>NUCLEOTIDE SEQUENCE</scope>
    <source>
        <strain evidence="6">LC</strain>
    </source>
</reference>
<comment type="subcellular location">
    <subcellularLocation>
        <location evidence="1">Nucleus</location>
    </subcellularLocation>
</comment>
<sequence length="290" mass="31793">MFFDLRHVMSQVIAQLCNQVGFERITESALDLLIDVAEQYIRNLGLNITKLAHLSDDTAQLEDGLCALQLLGQSPKALLKFTQELGPWLTAPPPVLCGPLSGKVQLNIPPDGHEELDSRPRYIPPHLPLNFCLSETNGPHPSDSVSLHLQPERVQTQNESNVIISSANTSQSLSDSGVTHSSFNTGRNLPVWASQITYRLTRISVDPLTKNLVEHAYERIPESSYDLPDDTITRPSKSSALPVVRDGYVDVSSPVNSSVDQTSRVCSQGATDAQWAAALQVLFHPLIICP</sequence>
<dbReference type="GO" id="GO:0046982">
    <property type="term" value="F:protein heterodimerization activity"/>
    <property type="evidence" value="ECO:0007669"/>
    <property type="project" value="InterPro"/>
</dbReference>
<dbReference type="EMBL" id="LUCH01010379">
    <property type="protein sequence ID" value="KAF5395794.1"/>
    <property type="molecule type" value="Genomic_DNA"/>
</dbReference>
<dbReference type="Gene3D" id="1.10.20.10">
    <property type="entry name" value="Histone, subunit A"/>
    <property type="match status" value="1"/>
</dbReference>
<dbReference type="OrthoDB" id="436852at2759"/>
<accession>A0A8J4T100</accession>
<name>A0A8J4T100_9TREM</name>
<dbReference type="InterPro" id="IPR006565">
    <property type="entry name" value="BTP"/>
</dbReference>
<evidence type="ECO:0000256" key="2">
    <source>
        <dbReference type="ARBA" id="ARBA00023015"/>
    </source>
</evidence>
<protein>
    <recommendedName>
        <fullName evidence="5">Bromodomain associated domain-containing protein</fullName>
    </recommendedName>
</protein>
<proteinExistence type="predicted"/>
<evidence type="ECO:0000259" key="5">
    <source>
        <dbReference type="Pfam" id="PF07524"/>
    </source>
</evidence>
<keyword evidence="2" id="KW-0805">Transcription regulation</keyword>
<dbReference type="AlphaFoldDB" id="A0A8J4T100"/>
<keyword evidence="7" id="KW-1185">Reference proteome</keyword>
<keyword evidence="3" id="KW-0804">Transcription</keyword>
<evidence type="ECO:0000313" key="6">
    <source>
        <dbReference type="EMBL" id="KAF5395794.1"/>
    </source>
</evidence>
<gene>
    <name evidence="6" type="ORF">PHET_11406</name>
</gene>
<dbReference type="Pfam" id="PF07524">
    <property type="entry name" value="Bromo_TP"/>
    <property type="match status" value="1"/>
</dbReference>
<feature type="domain" description="Bromodomain associated" evidence="5">
    <location>
        <begin position="6"/>
        <end position="70"/>
    </location>
</feature>
<keyword evidence="4" id="KW-0539">Nucleus</keyword>
<evidence type="ECO:0000256" key="3">
    <source>
        <dbReference type="ARBA" id="ARBA00023163"/>
    </source>
</evidence>
<dbReference type="CDD" id="cd00076">
    <property type="entry name" value="HFD_SF"/>
    <property type="match status" value="1"/>
</dbReference>
<evidence type="ECO:0000313" key="7">
    <source>
        <dbReference type="Proteomes" id="UP000748531"/>
    </source>
</evidence>